<evidence type="ECO:0000313" key="3">
    <source>
        <dbReference type="EMBL" id="KAK4109670.1"/>
    </source>
</evidence>
<evidence type="ECO:0000313" key="4">
    <source>
        <dbReference type="Proteomes" id="UP001302812"/>
    </source>
</evidence>
<dbReference type="GeneID" id="89933401"/>
<dbReference type="Pfam" id="PF22893">
    <property type="entry name" value="ULD_2"/>
    <property type="match status" value="2"/>
</dbReference>
<evidence type="ECO:0000256" key="1">
    <source>
        <dbReference type="SAM" id="MobiDB-lite"/>
    </source>
</evidence>
<accession>A0AAN6QKN4</accession>
<dbReference type="AlphaFoldDB" id="A0AAN6QKN4"/>
<reference evidence="3" key="2">
    <citation type="submission" date="2023-05" db="EMBL/GenBank/DDBJ databases">
        <authorList>
            <consortium name="Lawrence Berkeley National Laboratory"/>
            <person name="Steindorff A."/>
            <person name="Hensen N."/>
            <person name="Bonometti L."/>
            <person name="Westerberg I."/>
            <person name="Brannstrom I.O."/>
            <person name="Guillou S."/>
            <person name="Cros-Aarteil S."/>
            <person name="Calhoun S."/>
            <person name="Haridas S."/>
            <person name="Kuo A."/>
            <person name="Mondo S."/>
            <person name="Pangilinan J."/>
            <person name="Riley R."/>
            <person name="Labutti K."/>
            <person name="Andreopoulos B."/>
            <person name="Lipzen A."/>
            <person name="Chen C."/>
            <person name="Yanf M."/>
            <person name="Daum C."/>
            <person name="Ng V."/>
            <person name="Clum A."/>
            <person name="Ohm R."/>
            <person name="Martin F."/>
            <person name="Silar P."/>
            <person name="Natvig D."/>
            <person name="Lalanne C."/>
            <person name="Gautier V."/>
            <person name="Ament-Velasquez S.L."/>
            <person name="Kruys A."/>
            <person name="Hutchinson M.I."/>
            <person name="Powell A.J."/>
            <person name="Barry K."/>
            <person name="Miller A.N."/>
            <person name="Grigoriev I.V."/>
            <person name="Debuchy R."/>
            <person name="Gladieux P."/>
            <person name="Thoren M.H."/>
            <person name="Johannesson H."/>
        </authorList>
    </citation>
    <scope>NUCLEOTIDE SEQUENCE</scope>
    <source>
        <strain evidence="3">CBS 508.74</strain>
    </source>
</reference>
<gene>
    <name evidence="3" type="ORF">N656DRAFT_333246</name>
</gene>
<keyword evidence="4" id="KW-1185">Reference proteome</keyword>
<evidence type="ECO:0000259" key="2">
    <source>
        <dbReference type="Pfam" id="PF22893"/>
    </source>
</evidence>
<proteinExistence type="predicted"/>
<feature type="domain" description="Ubiquitin-like" evidence="2">
    <location>
        <begin position="90"/>
        <end position="171"/>
    </location>
</feature>
<reference evidence="3" key="1">
    <citation type="journal article" date="2023" name="Mol. Phylogenet. Evol.">
        <title>Genome-scale phylogeny and comparative genomics of the fungal order Sordariales.</title>
        <authorList>
            <person name="Hensen N."/>
            <person name="Bonometti L."/>
            <person name="Westerberg I."/>
            <person name="Brannstrom I.O."/>
            <person name="Guillou S."/>
            <person name="Cros-Aarteil S."/>
            <person name="Calhoun S."/>
            <person name="Haridas S."/>
            <person name="Kuo A."/>
            <person name="Mondo S."/>
            <person name="Pangilinan J."/>
            <person name="Riley R."/>
            <person name="LaButti K."/>
            <person name="Andreopoulos B."/>
            <person name="Lipzen A."/>
            <person name="Chen C."/>
            <person name="Yan M."/>
            <person name="Daum C."/>
            <person name="Ng V."/>
            <person name="Clum A."/>
            <person name="Steindorff A."/>
            <person name="Ohm R.A."/>
            <person name="Martin F."/>
            <person name="Silar P."/>
            <person name="Natvig D.O."/>
            <person name="Lalanne C."/>
            <person name="Gautier V."/>
            <person name="Ament-Velasquez S.L."/>
            <person name="Kruys A."/>
            <person name="Hutchinson M.I."/>
            <person name="Powell A.J."/>
            <person name="Barry K."/>
            <person name="Miller A.N."/>
            <person name="Grigoriev I.V."/>
            <person name="Debuchy R."/>
            <person name="Gladieux P."/>
            <person name="Hiltunen Thoren M."/>
            <person name="Johannesson H."/>
        </authorList>
    </citation>
    <scope>NUCLEOTIDE SEQUENCE</scope>
    <source>
        <strain evidence="3">CBS 508.74</strain>
    </source>
</reference>
<dbReference type="RefSeq" id="XP_064667240.1">
    <property type="nucleotide sequence ID" value="XM_064809278.1"/>
</dbReference>
<comment type="caution">
    <text evidence="3">The sequence shown here is derived from an EMBL/GenBank/DDBJ whole genome shotgun (WGS) entry which is preliminary data.</text>
</comment>
<protein>
    <recommendedName>
        <fullName evidence="2">Ubiquitin-like domain-containing protein</fullName>
    </recommendedName>
</protein>
<feature type="compositionally biased region" description="Polar residues" evidence="1">
    <location>
        <begin position="199"/>
        <end position="208"/>
    </location>
</feature>
<organism evidence="3 4">
    <name type="scientific">Canariomyces notabilis</name>
    <dbReference type="NCBI Taxonomy" id="2074819"/>
    <lineage>
        <taxon>Eukaryota</taxon>
        <taxon>Fungi</taxon>
        <taxon>Dikarya</taxon>
        <taxon>Ascomycota</taxon>
        <taxon>Pezizomycotina</taxon>
        <taxon>Sordariomycetes</taxon>
        <taxon>Sordariomycetidae</taxon>
        <taxon>Sordariales</taxon>
        <taxon>Chaetomiaceae</taxon>
        <taxon>Canariomyces</taxon>
    </lineage>
</organism>
<name>A0AAN6QKN4_9PEZI</name>
<dbReference type="Proteomes" id="UP001302812">
    <property type="component" value="Unassembled WGS sequence"/>
</dbReference>
<feature type="region of interest" description="Disordered" evidence="1">
    <location>
        <begin position="175"/>
        <end position="214"/>
    </location>
</feature>
<sequence>MEELIQQACGHINGIGPHIEAGRYDLVAPDGSVILPSVWDLYVKPGWLVSMRMWPEFDEEKKREEEAFKKKLFEEVRAEVTRDKETAKASSTIKFKDAVGRKFTFPFADASTWQGMEELIKQAFLHVDVIGPHVQKGHYDLIGPSGEVILPTVWEKVIEPDMPITMHMWPMMPPPPPGPPPASRPARMWHGMPPLRPGTWTNPPTQRQLPVVTA</sequence>
<dbReference type="InterPro" id="IPR054464">
    <property type="entry name" value="ULD_fung"/>
</dbReference>
<feature type="domain" description="Ubiquitin-like" evidence="2">
    <location>
        <begin position="1"/>
        <end position="56"/>
    </location>
</feature>
<dbReference type="EMBL" id="MU853355">
    <property type="protein sequence ID" value="KAK4109670.1"/>
    <property type="molecule type" value="Genomic_DNA"/>
</dbReference>